<comment type="caution">
    <text evidence="2">The sequence shown here is derived from an EMBL/GenBank/DDBJ whole genome shotgun (WGS) entry which is preliminary data.</text>
</comment>
<reference evidence="3" key="1">
    <citation type="journal article" date="2015" name="Nat. Genet.">
        <title>The genome and transcriptome of the zoonotic hookworm Ancylostoma ceylanicum identify infection-specific gene families.</title>
        <authorList>
            <person name="Schwarz E.M."/>
            <person name="Hu Y."/>
            <person name="Antoshechkin I."/>
            <person name="Miller M.M."/>
            <person name="Sternberg P.W."/>
            <person name="Aroian R.V."/>
        </authorList>
    </citation>
    <scope>NUCLEOTIDE SEQUENCE</scope>
    <source>
        <strain evidence="3">HY135</strain>
    </source>
</reference>
<protein>
    <submittedName>
        <fullName evidence="2">Uncharacterized protein</fullName>
    </submittedName>
</protein>
<dbReference type="AlphaFoldDB" id="A0A016W457"/>
<organism evidence="2 3">
    <name type="scientific">Ancylostoma ceylanicum</name>
    <dbReference type="NCBI Taxonomy" id="53326"/>
    <lineage>
        <taxon>Eukaryota</taxon>
        <taxon>Metazoa</taxon>
        <taxon>Ecdysozoa</taxon>
        <taxon>Nematoda</taxon>
        <taxon>Chromadorea</taxon>
        <taxon>Rhabditida</taxon>
        <taxon>Rhabditina</taxon>
        <taxon>Rhabditomorpha</taxon>
        <taxon>Strongyloidea</taxon>
        <taxon>Ancylostomatidae</taxon>
        <taxon>Ancylostomatinae</taxon>
        <taxon>Ancylostoma</taxon>
    </lineage>
</organism>
<sequence length="94" mass="10552">MAETSNEDAVRQRKHHGPPEDVRPTSDESDMDGIVHDEERFVAWFSSEFYSFSKIFTDSVAAESGLDRDEGYGETMFLVRETSGSRRDSAAATL</sequence>
<evidence type="ECO:0000256" key="1">
    <source>
        <dbReference type="SAM" id="MobiDB-lite"/>
    </source>
</evidence>
<evidence type="ECO:0000313" key="2">
    <source>
        <dbReference type="EMBL" id="EYC33793.1"/>
    </source>
</evidence>
<feature type="compositionally biased region" description="Basic and acidic residues" evidence="1">
    <location>
        <begin position="17"/>
        <end position="26"/>
    </location>
</feature>
<dbReference type="STRING" id="53326.A0A016W457"/>
<gene>
    <name evidence="2" type="primary">Acey_s0002.g994</name>
    <name evidence="2" type="ORF">Y032_0002g994</name>
</gene>
<accession>A0A016W457</accession>
<feature type="region of interest" description="Disordered" evidence="1">
    <location>
        <begin position="1"/>
        <end position="33"/>
    </location>
</feature>
<name>A0A016W457_9BILA</name>
<evidence type="ECO:0000313" key="3">
    <source>
        <dbReference type="Proteomes" id="UP000024635"/>
    </source>
</evidence>
<dbReference type="EMBL" id="JARK01001338">
    <property type="protein sequence ID" value="EYC33793.1"/>
    <property type="molecule type" value="Genomic_DNA"/>
</dbReference>
<dbReference type="Proteomes" id="UP000024635">
    <property type="component" value="Unassembled WGS sequence"/>
</dbReference>
<keyword evidence="3" id="KW-1185">Reference proteome</keyword>
<proteinExistence type="predicted"/>